<dbReference type="Pfam" id="PF02838">
    <property type="entry name" value="Glyco_hydro_20b"/>
    <property type="match status" value="1"/>
</dbReference>
<evidence type="ECO:0000259" key="11">
    <source>
        <dbReference type="Pfam" id="PF02838"/>
    </source>
</evidence>
<evidence type="ECO:0000256" key="3">
    <source>
        <dbReference type="ARBA" id="ARBA00012663"/>
    </source>
</evidence>
<feature type="domain" description="Beta-hexosaminidase bacterial type N-terminal" evidence="11">
    <location>
        <begin position="13"/>
        <end position="135"/>
    </location>
</feature>
<dbReference type="GO" id="GO:0005975">
    <property type="term" value="P:carbohydrate metabolic process"/>
    <property type="evidence" value="ECO:0007669"/>
    <property type="project" value="InterPro"/>
</dbReference>
<dbReference type="EMBL" id="RKQN01000006">
    <property type="protein sequence ID" value="RPE74837.1"/>
    <property type="molecule type" value="Genomic_DNA"/>
</dbReference>
<dbReference type="InterPro" id="IPR015882">
    <property type="entry name" value="HEX_bac_N"/>
</dbReference>
<evidence type="ECO:0000313" key="13">
    <source>
        <dbReference type="Proteomes" id="UP000269708"/>
    </source>
</evidence>
<dbReference type="Proteomes" id="UP000269708">
    <property type="component" value="Unassembled WGS sequence"/>
</dbReference>
<keyword evidence="5" id="KW-0326">Glycosidase</keyword>
<dbReference type="GO" id="GO:0004563">
    <property type="term" value="F:beta-N-acetylhexosaminidase activity"/>
    <property type="evidence" value="ECO:0007669"/>
    <property type="project" value="UniProtKB-EC"/>
</dbReference>
<evidence type="ECO:0000256" key="5">
    <source>
        <dbReference type="ARBA" id="ARBA00023295"/>
    </source>
</evidence>
<reference evidence="12 13" key="1">
    <citation type="submission" date="2018-11" db="EMBL/GenBank/DDBJ databases">
        <title>Genomic Encyclopedia of Type Strains, Phase IV (KMG-IV): sequencing the most valuable type-strain genomes for metagenomic binning, comparative biology and taxonomic classification.</title>
        <authorList>
            <person name="Goeker M."/>
        </authorList>
    </citation>
    <scope>NUCLEOTIDE SEQUENCE [LARGE SCALE GENOMIC DNA]</scope>
    <source>
        <strain evidence="12 13">DSM 25623</strain>
    </source>
</reference>
<evidence type="ECO:0000313" key="12">
    <source>
        <dbReference type="EMBL" id="RPE74837.1"/>
    </source>
</evidence>
<comment type="similarity">
    <text evidence="2">Belongs to the glycosyl hydrolase 20 family.</text>
</comment>
<dbReference type="InterPro" id="IPR000421">
    <property type="entry name" value="FA58C"/>
</dbReference>
<gene>
    <name evidence="12" type="ORF">EDC50_3050</name>
</gene>
<sequence length="724" mass="80687">MLAWAAAPAHAAALIPQPRQVEPMPGAFLLDGEVALVAAAGSRVAEAGEFLREAIARDHGIGLRGRPGAHGRTIELRLDPAIAGGEAYRLEVSPRTIELRAADPRGLFWAVQTLRQWLPAGRGRLEVPAVRIDDAPRLAYRGHMLDVARHFVPVESIKRQIDLLSYYKINAFRWHLTDDQGWRIEIRKYPRLTEVGAWRTEPDGSRHGGYYTQAQVREVVEYARRRNVAVIPEIEMPGHASAALVAYPELACGRAPETVPNSWGVFKDVMCVGEERVFGFVADVLDEVAGLFPAPYLHIGGDEAPAGRWLEHAPTRQRMRELGLADGHALQGWFVRRVQQYLAGKGKTLMGWDEILEGGADPAAVVEVWRGEAQGLRALEAGHRIVNAGPFYLDAPPDRLTLETLYRTPVVPPAYAAHAAQVLGAEAPLWTEHVTERNLEPMLYPRLLAFAELAWSAPVAPDYDGFVGRVRAHYPRLRAWNVAYGPESRALVRYRIAREDGGWRLQAERGFDDLRLHYRLDGGEPDADSPWFVDGLLLRAPGAVRVAPFRDGRAYHASQRYVLSAHAALGKPLRWSAPPHRQYRQGGEGMLSDGLFGGDNHADGLWAGWQGEDVQLTLDLQRPIPVQAISTRFLRQSGSWILLPKAVRYYVSLDGRDWRRLYSATPAQDPDDARREVRVLRYAPATPVQARWLRIEIDRYGPLPPGHPGAGSEAFFFLDEVVVE</sequence>
<comment type="caution">
    <text evidence="12">The sequence shown here is derived from an EMBL/GenBank/DDBJ whole genome shotgun (WGS) entry which is preliminary data.</text>
</comment>
<dbReference type="CDD" id="cd06563">
    <property type="entry name" value="GH20_chitobiase-like"/>
    <property type="match status" value="1"/>
</dbReference>
<evidence type="ECO:0000259" key="10">
    <source>
        <dbReference type="Pfam" id="PF00754"/>
    </source>
</evidence>
<dbReference type="AlphaFoldDB" id="A0A3N4VCG2"/>
<dbReference type="InterPro" id="IPR008979">
    <property type="entry name" value="Galactose-bd-like_sf"/>
</dbReference>
<dbReference type="InterPro" id="IPR029018">
    <property type="entry name" value="Hex-like_dom2"/>
</dbReference>
<dbReference type="Gene3D" id="3.20.20.80">
    <property type="entry name" value="Glycosidases"/>
    <property type="match status" value="1"/>
</dbReference>
<dbReference type="EC" id="3.2.1.52" evidence="3"/>
<dbReference type="PANTHER" id="PTHR22600">
    <property type="entry name" value="BETA-HEXOSAMINIDASE"/>
    <property type="match status" value="1"/>
</dbReference>
<dbReference type="GO" id="GO:0016020">
    <property type="term" value="C:membrane"/>
    <property type="evidence" value="ECO:0007669"/>
    <property type="project" value="TreeGrafter"/>
</dbReference>
<evidence type="ECO:0000256" key="6">
    <source>
        <dbReference type="ARBA" id="ARBA00030512"/>
    </source>
</evidence>
<feature type="domain" description="F5/8 type C" evidence="10">
    <location>
        <begin position="600"/>
        <end position="699"/>
    </location>
</feature>
<dbReference type="GO" id="GO:0030203">
    <property type="term" value="P:glycosaminoglycan metabolic process"/>
    <property type="evidence" value="ECO:0007669"/>
    <property type="project" value="TreeGrafter"/>
</dbReference>
<dbReference type="SUPFAM" id="SSF55545">
    <property type="entry name" value="beta-N-acetylhexosaminidase-like domain"/>
    <property type="match status" value="1"/>
</dbReference>
<dbReference type="SUPFAM" id="SSF49785">
    <property type="entry name" value="Galactose-binding domain-like"/>
    <property type="match status" value="1"/>
</dbReference>
<protein>
    <recommendedName>
        <fullName evidence="3">beta-N-acetylhexosaminidase</fullName>
        <ecNumber evidence="3">3.2.1.52</ecNumber>
    </recommendedName>
    <alternativeName>
        <fullName evidence="6">Beta-N-acetylhexosaminidase</fullName>
    </alternativeName>
    <alternativeName>
        <fullName evidence="7">N-acetyl-beta-glucosaminidase</fullName>
    </alternativeName>
</protein>
<dbReference type="InterPro" id="IPR015883">
    <property type="entry name" value="Glyco_hydro_20_cat"/>
</dbReference>
<accession>A0A3N4VCG2</accession>
<keyword evidence="13" id="KW-1185">Reference proteome</keyword>
<feature type="domain" description="Glycoside hydrolase family 20 catalytic" evidence="9">
    <location>
        <begin position="139"/>
        <end position="457"/>
    </location>
</feature>
<proteinExistence type="inferred from homology"/>
<dbReference type="PRINTS" id="PR00738">
    <property type="entry name" value="GLHYDRLASE20"/>
</dbReference>
<dbReference type="PANTHER" id="PTHR22600:SF57">
    <property type="entry name" value="BETA-N-ACETYLHEXOSAMINIDASE"/>
    <property type="match status" value="1"/>
</dbReference>
<feature type="active site" description="Proton donor" evidence="8">
    <location>
        <position position="303"/>
    </location>
</feature>
<evidence type="ECO:0000259" key="9">
    <source>
        <dbReference type="Pfam" id="PF00728"/>
    </source>
</evidence>
<evidence type="ECO:0000256" key="7">
    <source>
        <dbReference type="ARBA" id="ARBA00033000"/>
    </source>
</evidence>
<dbReference type="Gene3D" id="2.60.120.260">
    <property type="entry name" value="Galactose-binding domain-like"/>
    <property type="match status" value="1"/>
</dbReference>
<dbReference type="Pfam" id="PF00728">
    <property type="entry name" value="Glyco_hydro_20"/>
    <property type="match status" value="1"/>
</dbReference>
<name>A0A3N4VCG2_9GAMM</name>
<evidence type="ECO:0000256" key="2">
    <source>
        <dbReference type="ARBA" id="ARBA00006285"/>
    </source>
</evidence>
<dbReference type="InterPro" id="IPR017853">
    <property type="entry name" value="GH"/>
</dbReference>
<dbReference type="Gene3D" id="3.30.379.10">
    <property type="entry name" value="Chitobiase/beta-hexosaminidase domain 2-like"/>
    <property type="match status" value="1"/>
</dbReference>
<keyword evidence="4" id="KW-0378">Hydrolase</keyword>
<comment type="catalytic activity">
    <reaction evidence="1">
        <text>Hydrolysis of terminal non-reducing N-acetyl-D-hexosamine residues in N-acetyl-beta-D-hexosaminides.</text>
        <dbReference type="EC" id="3.2.1.52"/>
    </reaction>
</comment>
<dbReference type="InterPro" id="IPR025705">
    <property type="entry name" value="Beta_hexosaminidase_sua/sub"/>
</dbReference>
<dbReference type="SUPFAM" id="SSF51445">
    <property type="entry name" value="(Trans)glycosidases"/>
    <property type="match status" value="1"/>
</dbReference>
<dbReference type="Pfam" id="PF00754">
    <property type="entry name" value="F5_F8_type_C"/>
    <property type="match status" value="1"/>
</dbReference>
<evidence type="ECO:0000256" key="8">
    <source>
        <dbReference type="PIRSR" id="PIRSR625705-1"/>
    </source>
</evidence>
<organism evidence="12 13">
    <name type="scientific">Vulcaniibacterium tengchongense</name>
    <dbReference type="NCBI Taxonomy" id="1273429"/>
    <lineage>
        <taxon>Bacteria</taxon>
        <taxon>Pseudomonadati</taxon>
        <taxon>Pseudomonadota</taxon>
        <taxon>Gammaproteobacteria</taxon>
        <taxon>Lysobacterales</taxon>
        <taxon>Lysobacteraceae</taxon>
        <taxon>Vulcaniibacterium</taxon>
    </lineage>
</organism>
<evidence type="ECO:0000256" key="1">
    <source>
        <dbReference type="ARBA" id="ARBA00001231"/>
    </source>
</evidence>
<evidence type="ECO:0000256" key="4">
    <source>
        <dbReference type="ARBA" id="ARBA00022801"/>
    </source>
</evidence>